<dbReference type="OrthoDB" id="9793014at2"/>
<dbReference type="GO" id="GO:0008967">
    <property type="term" value="F:phosphoglycolate phosphatase activity"/>
    <property type="evidence" value="ECO:0007669"/>
    <property type="project" value="TreeGrafter"/>
</dbReference>
<dbReference type="GO" id="GO:0006281">
    <property type="term" value="P:DNA repair"/>
    <property type="evidence" value="ECO:0007669"/>
    <property type="project" value="TreeGrafter"/>
</dbReference>
<proteinExistence type="predicted"/>
<protein>
    <submittedName>
        <fullName evidence="1">Phosphoglycolate phosphatase</fullName>
    </submittedName>
</protein>
<dbReference type="RefSeq" id="WP_092959966.1">
    <property type="nucleotide sequence ID" value="NZ_FOSQ01000004.1"/>
</dbReference>
<sequence>MPPRLLILDFDGTLADSRPWFLGALDDAARRFGFRRVTPEEAEALRGLPTAAILRALRVAPWQVPMIALHMRRLAAAAPPPPLFPGTAAMLHRLAAGGITLALVTSNAEATARRALGPAAQTISHWACDTALFGKAARFRAMVKRAGVSPQDAVAIGDESRDVEAARRAGIRVAAVTWGYATPEALAAARPDAIITAIEALPHWLGLPYDPGPVELANSTLG</sequence>
<dbReference type="Gene3D" id="3.40.50.1000">
    <property type="entry name" value="HAD superfamily/HAD-like"/>
    <property type="match status" value="1"/>
</dbReference>
<dbReference type="SUPFAM" id="SSF56784">
    <property type="entry name" value="HAD-like"/>
    <property type="match status" value="1"/>
</dbReference>
<accession>A0A1I4AQX5</accession>
<dbReference type="SFLD" id="SFLDS00003">
    <property type="entry name" value="Haloacid_Dehalogenase"/>
    <property type="match status" value="1"/>
</dbReference>
<dbReference type="STRING" id="1123062.SAMN02745775_10445"/>
<dbReference type="InterPro" id="IPR041492">
    <property type="entry name" value="HAD_2"/>
</dbReference>
<dbReference type="InterPro" id="IPR023198">
    <property type="entry name" value="PGP-like_dom2"/>
</dbReference>
<name>A0A1I4AQX5_9PROT</name>
<dbReference type="PANTHER" id="PTHR43434">
    <property type="entry name" value="PHOSPHOGLYCOLATE PHOSPHATASE"/>
    <property type="match status" value="1"/>
</dbReference>
<dbReference type="InterPro" id="IPR023214">
    <property type="entry name" value="HAD_sf"/>
</dbReference>
<dbReference type="EMBL" id="FOSQ01000004">
    <property type="protein sequence ID" value="SFK58347.1"/>
    <property type="molecule type" value="Genomic_DNA"/>
</dbReference>
<organism evidence="1 2">
    <name type="scientific">Falsiroseomonas stagni DSM 19981</name>
    <dbReference type="NCBI Taxonomy" id="1123062"/>
    <lineage>
        <taxon>Bacteria</taxon>
        <taxon>Pseudomonadati</taxon>
        <taxon>Pseudomonadota</taxon>
        <taxon>Alphaproteobacteria</taxon>
        <taxon>Acetobacterales</taxon>
        <taxon>Roseomonadaceae</taxon>
        <taxon>Falsiroseomonas</taxon>
    </lineage>
</organism>
<dbReference type="SFLD" id="SFLDG01129">
    <property type="entry name" value="C1.5:_HAD__Beta-PGM__Phosphata"/>
    <property type="match status" value="1"/>
</dbReference>
<reference evidence="1 2" key="1">
    <citation type="submission" date="2016-10" db="EMBL/GenBank/DDBJ databases">
        <authorList>
            <person name="de Groot N.N."/>
        </authorList>
    </citation>
    <scope>NUCLEOTIDE SEQUENCE [LARGE SCALE GENOMIC DNA]</scope>
    <source>
        <strain evidence="1 2">DSM 19981</strain>
    </source>
</reference>
<dbReference type="Proteomes" id="UP000199473">
    <property type="component" value="Unassembled WGS sequence"/>
</dbReference>
<dbReference type="Gene3D" id="1.10.150.240">
    <property type="entry name" value="Putative phosphatase, domain 2"/>
    <property type="match status" value="1"/>
</dbReference>
<keyword evidence="2" id="KW-1185">Reference proteome</keyword>
<gene>
    <name evidence="1" type="ORF">SAMN02745775_10445</name>
</gene>
<dbReference type="AlphaFoldDB" id="A0A1I4AQX5"/>
<dbReference type="GO" id="GO:0005829">
    <property type="term" value="C:cytosol"/>
    <property type="evidence" value="ECO:0007669"/>
    <property type="project" value="TreeGrafter"/>
</dbReference>
<evidence type="ECO:0000313" key="2">
    <source>
        <dbReference type="Proteomes" id="UP000199473"/>
    </source>
</evidence>
<dbReference type="InterPro" id="IPR036412">
    <property type="entry name" value="HAD-like_sf"/>
</dbReference>
<evidence type="ECO:0000313" key="1">
    <source>
        <dbReference type="EMBL" id="SFK58347.1"/>
    </source>
</evidence>
<dbReference type="InterPro" id="IPR050155">
    <property type="entry name" value="HAD-like_hydrolase_sf"/>
</dbReference>
<dbReference type="PANTHER" id="PTHR43434:SF13">
    <property type="entry name" value="PHOSPHOGLYCOLATE PHOSPHATASE"/>
    <property type="match status" value="1"/>
</dbReference>
<dbReference type="Pfam" id="PF13419">
    <property type="entry name" value="HAD_2"/>
    <property type="match status" value="1"/>
</dbReference>